<keyword evidence="4" id="KW-1185">Reference proteome</keyword>
<feature type="transmembrane region" description="Helical" evidence="2">
    <location>
        <begin position="178"/>
        <end position="201"/>
    </location>
</feature>
<evidence type="ECO:0000313" key="3">
    <source>
        <dbReference type="EMBL" id="GAA0959651.1"/>
    </source>
</evidence>
<feature type="transmembrane region" description="Helical" evidence="2">
    <location>
        <begin position="98"/>
        <end position="120"/>
    </location>
</feature>
<reference evidence="3 4" key="1">
    <citation type="journal article" date="2019" name="Int. J. Syst. Evol. Microbiol.">
        <title>The Global Catalogue of Microorganisms (GCM) 10K type strain sequencing project: providing services to taxonomists for standard genome sequencing and annotation.</title>
        <authorList>
            <consortium name="The Broad Institute Genomics Platform"/>
            <consortium name="The Broad Institute Genome Sequencing Center for Infectious Disease"/>
            <person name="Wu L."/>
            <person name="Ma J."/>
        </authorList>
    </citation>
    <scope>NUCLEOTIDE SEQUENCE [LARGE SCALE GENOMIC DNA]</scope>
    <source>
        <strain evidence="3 4">JCM 11444</strain>
    </source>
</reference>
<sequence length="237" mass="25022">MTDHDAGTTQRPPIPAPPRRAADIARHVIDGVSAPAVFLITESRRGPEWGAVVALVVALVIAVIRRRRGDSLAVVTVATAIVAFHGLSAIGFGEGRAFYFPEFIVNGVGLLVCAGSLLLGRPITEPVCRKAGVEPTRTAGDPAARIRHRRLTAVWALLWASHLVPLGYLYAIDSLVGLTLLSALFSKPTLLAMAIFTVVVVRRAVRPHSAPSNAPLDQGATTAALPGLPAPHRKDPS</sequence>
<evidence type="ECO:0000256" key="1">
    <source>
        <dbReference type="SAM" id="MobiDB-lite"/>
    </source>
</evidence>
<evidence type="ECO:0000313" key="4">
    <source>
        <dbReference type="Proteomes" id="UP001500418"/>
    </source>
</evidence>
<dbReference type="EMBL" id="BAAAID010000119">
    <property type="protein sequence ID" value="GAA0959651.1"/>
    <property type="molecule type" value="Genomic_DNA"/>
</dbReference>
<comment type="caution">
    <text evidence="3">The sequence shown here is derived from an EMBL/GenBank/DDBJ whole genome shotgun (WGS) entry which is preliminary data.</text>
</comment>
<feature type="transmembrane region" description="Helical" evidence="2">
    <location>
        <begin position="49"/>
        <end position="65"/>
    </location>
</feature>
<evidence type="ECO:0000256" key="2">
    <source>
        <dbReference type="SAM" id="Phobius"/>
    </source>
</evidence>
<feature type="region of interest" description="Disordered" evidence="1">
    <location>
        <begin position="209"/>
        <end position="237"/>
    </location>
</feature>
<name>A0ABN1RLN5_9ACTN</name>
<organism evidence="3 4">
    <name type="scientific">Streptomyces rhizosphaericus</name>
    <dbReference type="NCBI Taxonomy" id="114699"/>
    <lineage>
        <taxon>Bacteria</taxon>
        <taxon>Bacillati</taxon>
        <taxon>Actinomycetota</taxon>
        <taxon>Actinomycetes</taxon>
        <taxon>Kitasatosporales</taxon>
        <taxon>Streptomycetaceae</taxon>
        <taxon>Streptomyces</taxon>
        <taxon>Streptomyces violaceusniger group</taxon>
    </lineage>
</organism>
<keyword evidence="2" id="KW-0472">Membrane</keyword>
<feature type="transmembrane region" description="Helical" evidence="2">
    <location>
        <begin position="72"/>
        <end position="92"/>
    </location>
</feature>
<gene>
    <name evidence="3" type="ORF">GCM10009575_092350</name>
</gene>
<keyword evidence="2" id="KW-1133">Transmembrane helix</keyword>
<feature type="transmembrane region" description="Helical" evidence="2">
    <location>
        <begin position="153"/>
        <end position="172"/>
    </location>
</feature>
<keyword evidence="2" id="KW-0812">Transmembrane</keyword>
<protein>
    <recommendedName>
        <fullName evidence="5">DUF3159 domain-containing protein</fullName>
    </recommendedName>
</protein>
<accession>A0ABN1RLN5</accession>
<evidence type="ECO:0008006" key="5">
    <source>
        <dbReference type="Google" id="ProtNLM"/>
    </source>
</evidence>
<dbReference type="Proteomes" id="UP001500418">
    <property type="component" value="Unassembled WGS sequence"/>
</dbReference>
<dbReference type="InterPro" id="IPR016566">
    <property type="entry name" value="UCP010219"/>
</dbReference>
<dbReference type="Pfam" id="PF11361">
    <property type="entry name" value="DUF3159"/>
    <property type="match status" value="1"/>
</dbReference>
<proteinExistence type="predicted"/>